<protein>
    <submittedName>
        <fullName evidence="9">Iron ABC transporter permease</fullName>
    </submittedName>
</protein>
<keyword evidence="5 8" id="KW-0812">Transmembrane</keyword>
<evidence type="ECO:0000256" key="2">
    <source>
        <dbReference type="ARBA" id="ARBA00007935"/>
    </source>
</evidence>
<feature type="transmembrane region" description="Helical" evidence="8">
    <location>
        <begin position="54"/>
        <end position="74"/>
    </location>
</feature>
<feature type="transmembrane region" description="Helical" evidence="8">
    <location>
        <begin position="110"/>
        <end position="130"/>
    </location>
</feature>
<dbReference type="CDD" id="cd06550">
    <property type="entry name" value="TM_ABC_iron-siderophores_like"/>
    <property type="match status" value="1"/>
</dbReference>
<organism evidence="9 10">
    <name type="scientific">Campylobacter canadensis</name>
    <dbReference type="NCBI Taxonomy" id="449520"/>
    <lineage>
        <taxon>Bacteria</taxon>
        <taxon>Pseudomonadati</taxon>
        <taxon>Campylobacterota</taxon>
        <taxon>Epsilonproteobacteria</taxon>
        <taxon>Campylobacterales</taxon>
        <taxon>Campylobacteraceae</taxon>
        <taxon>Campylobacter</taxon>
    </lineage>
</organism>
<name>A0ABS7WPH5_9BACT</name>
<evidence type="ECO:0000313" key="10">
    <source>
        <dbReference type="Proteomes" id="UP000786183"/>
    </source>
</evidence>
<comment type="similarity">
    <text evidence="2">Belongs to the binding-protein-dependent transport system permease family. FecCD subfamily.</text>
</comment>
<comment type="subcellular location">
    <subcellularLocation>
        <location evidence="1">Cell membrane</location>
        <topology evidence="1">Multi-pass membrane protein</topology>
    </subcellularLocation>
</comment>
<dbReference type="Gene3D" id="1.10.3470.10">
    <property type="entry name" value="ABC transporter involved in vitamin B12 uptake, BtuC"/>
    <property type="match status" value="1"/>
</dbReference>
<keyword evidence="10" id="KW-1185">Reference proteome</keyword>
<sequence>MKKYIVFALISIAFIILSLGLSASNSIYGFKSLLDLILMQADDNTQIVFLQLKLPRILLCFLVGMLLASSAAVVQSVFLNPLADPYIIGIASAATFGAVLAYLLNISEIFYGLFAFIFSMILCFIILAIYKENKNISTLLILGIAISAFLASFTSFFIYLIGQDSFKITAWLMGYFGAATWFKVIIVFIVSLISLTYFYLKRYELDILLCADEEASTLGLNVEKCKKNLIIMSCLCVSFSVAFCGMIAFVGLIIPHILRMFLKNSSNVLIIPLSSMLGGIFLLACDNISRLIMYPTEIPVGVITSFFGAPFFIYLALGKKNA</sequence>
<dbReference type="EMBL" id="JACGBB010000001">
    <property type="protein sequence ID" value="MBZ7986671.1"/>
    <property type="molecule type" value="Genomic_DNA"/>
</dbReference>
<feature type="transmembrane region" description="Helical" evidence="8">
    <location>
        <begin position="181"/>
        <end position="200"/>
    </location>
</feature>
<evidence type="ECO:0000256" key="6">
    <source>
        <dbReference type="ARBA" id="ARBA00022989"/>
    </source>
</evidence>
<dbReference type="InterPro" id="IPR000522">
    <property type="entry name" value="ABC_transptr_permease_BtuC"/>
</dbReference>
<feature type="transmembrane region" description="Helical" evidence="8">
    <location>
        <begin position="86"/>
        <end position="104"/>
    </location>
</feature>
<evidence type="ECO:0000256" key="1">
    <source>
        <dbReference type="ARBA" id="ARBA00004651"/>
    </source>
</evidence>
<dbReference type="PANTHER" id="PTHR30472:SF25">
    <property type="entry name" value="ABC TRANSPORTER PERMEASE PROTEIN MJ0876-RELATED"/>
    <property type="match status" value="1"/>
</dbReference>
<dbReference type="Proteomes" id="UP000786183">
    <property type="component" value="Unassembled WGS sequence"/>
</dbReference>
<evidence type="ECO:0000313" key="9">
    <source>
        <dbReference type="EMBL" id="MBZ7986671.1"/>
    </source>
</evidence>
<accession>A0ABS7WPH5</accession>
<evidence type="ECO:0000256" key="3">
    <source>
        <dbReference type="ARBA" id="ARBA00022448"/>
    </source>
</evidence>
<keyword evidence="6 8" id="KW-1133">Transmembrane helix</keyword>
<evidence type="ECO:0000256" key="4">
    <source>
        <dbReference type="ARBA" id="ARBA00022475"/>
    </source>
</evidence>
<dbReference type="RefSeq" id="WP_172232576.1">
    <property type="nucleotide sequence ID" value="NZ_CP035946.1"/>
</dbReference>
<dbReference type="Pfam" id="PF01032">
    <property type="entry name" value="FecCD"/>
    <property type="match status" value="1"/>
</dbReference>
<feature type="transmembrane region" description="Helical" evidence="8">
    <location>
        <begin position="229"/>
        <end position="254"/>
    </location>
</feature>
<feature type="transmembrane region" description="Helical" evidence="8">
    <location>
        <begin position="297"/>
        <end position="317"/>
    </location>
</feature>
<dbReference type="InterPro" id="IPR037294">
    <property type="entry name" value="ABC_BtuC-like"/>
</dbReference>
<gene>
    <name evidence="9" type="ORF">AVCANL283_00895</name>
</gene>
<dbReference type="PANTHER" id="PTHR30472">
    <property type="entry name" value="FERRIC ENTEROBACTIN TRANSPORT SYSTEM PERMEASE PROTEIN"/>
    <property type="match status" value="1"/>
</dbReference>
<dbReference type="SUPFAM" id="SSF81345">
    <property type="entry name" value="ABC transporter involved in vitamin B12 uptake, BtuC"/>
    <property type="match status" value="1"/>
</dbReference>
<evidence type="ECO:0000256" key="5">
    <source>
        <dbReference type="ARBA" id="ARBA00022692"/>
    </source>
</evidence>
<keyword evidence="7 8" id="KW-0472">Membrane</keyword>
<reference evidence="9 10" key="1">
    <citation type="submission" date="2020-07" db="EMBL/GenBank/DDBJ databases">
        <title>Transfer of Campylobacter canadensis to the novel genus Avispirillum gen. nov., that also includes two novel species recovered from migratory waterfowl: Avispirillum anseris sp. nov. and Avispirillum brantae sp. nov.</title>
        <authorList>
            <person name="Miller W.G."/>
            <person name="Chapman M.H."/>
            <person name="Yee E."/>
            <person name="Inglis G.D."/>
        </authorList>
    </citation>
    <scope>NUCLEOTIDE SEQUENCE [LARGE SCALE GENOMIC DNA]</scope>
    <source>
        <strain evidence="9 10">L283</strain>
    </source>
</reference>
<proteinExistence type="inferred from homology"/>
<keyword evidence="4" id="KW-1003">Cell membrane</keyword>
<comment type="caution">
    <text evidence="9">The sequence shown here is derived from an EMBL/GenBank/DDBJ whole genome shotgun (WGS) entry which is preliminary data.</text>
</comment>
<feature type="transmembrane region" description="Helical" evidence="8">
    <location>
        <begin position="139"/>
        <end position="161"/>
    </location>
</feature>
<feature type="transmembrane region" description="Helical" evidence="8">
    <location>
        <begin position="266"/>
        <end position="285"/>
    </location>
</feature>
<evidence type="ECO:0000256" key="7">
    <source>
        <dbReference type="ARBA" id="ARBA00023136"/>
    </source>
</evidence>
<evidence type="ECO:0000256" key="8">
    <source>
        <dbReference type="SAM" id="Phobius"/>
    </source>
</evidence>
<keyword evidence="3" id="KW-0813">Transport</keyword>